<evidence type="ECO:0000256" key="1">
    <source>
        <dbReference type="SAM" id="MobiDB-lite"/>
    </source>
</evidence>
<dbReference type="RefSeq" id="WP_168938166.1">
    <property type="nucleotide sequence ID" value="NZ_JABAGA010000006.1"/>
</dbReference>
<comment type="caution">
    <text evidence="4">The sequence shown here is derived from an EMBL/GenBank/DDBJ whole genome shotgun (WGS) entry which is preliminary data.</text>
</comment>
<keyword evidence="2" id="KW-0812">Transmembrane</keyword>
<accession>A0A7X9SXN1</accession>
<proteinExistence type="predicted"/>
<evidence type="ECO:0000256" key="2">
    <source>
        <dbReference type="SAM" id="Phobius"/>
    </source>
</evidence>
<feature type="transmembrane region" description="Helical" evidence="2">
    <location>
        <begin position="78"/>
        <end position="99"/>
    </location>
</feature>
<protein>
    <recommendedName>
        <fullName evidence="3">DUF8176 domain-containing protein</fullName>
    </recommendedName>
</protein>
<reference evidence="4 5" key="1">
    <citation type="submission" date="2020-04" db="EMBL/GenBank/DDBJ databases">
        <authorList>
            <person name="Hitch T.C.A."/>
            <person name="Wylensek D."/>
            <person name="Clavel T."/>
        </authorList>
    </citation>
    <scope>NUCLEOTIDE SEQUENCE [LARGE SCALE GENOMIC DNA]</scope>
    <source>
        <strain evidence="4 5">BL-383-APC-2I</strain>
    </source>
</reference>
<keyword evidence="2" id="KW-0472">Membrane</keyword>
<keyword evidence="2" id="KW-1133">Transmembrane helix</keyword>
<sequence length="250" mass="25248">MDEVTDDETASVVDTTAGSRDDIEPDDTPTAVLRPIGGDSDDAVDLPVKPAARRRVAAPRPPARESARTSTISLPTTALMAVCVVGLGGVGVAAVVLGMSDDEDAPAQPAPVNVAAASAGGQADSARAVGVAGDCAATASQVDIEADSSSLRGAVAAFETAYYSQDADGVMDTVAGGSGLSATDWDTVLPEAAPEGVSWCAVMQPESGPTVDIDLTVTDPDGDITTYPQTIRGEKTKTGSWQLVSVSARE</sequence>
<evidence type="ECO:0000259" key="3">
    <source>
        <dbReference type="Pfam" id="PF26527"/>
    </source>
</evidence>
<dbReference type="InterPro" id="IPR058489">
    <property type="entry name" value="DUF8176"/>
</dbReference>
<evidence type="ECO:0000313" key="4">
    <source>
        <dbReference type="EMBL" id="NMF09956.1"/>
    </source>
</evidence>
<evidence type="ECO:0000313" key="5">
    <source>
        <dbReference type="Proteomes" id="UP000589552"/>
    </source>
</evidence>
<feature type="domain" description="DUF8176" evidence="3">
    <location>
        <begin position="147"/>
        <end position="241"/>
    </location>
</feature>
<dbReference type="EMBL" id="JABAGA010000006">
    <property type="protein sequence ID" value="NMF09956.1"/>
    <property type="molecule type" value="Genomic_DNA"/>
</dbReference>
<feature type="region of interest" description="Disordered" evidence="1">
    <location>
        <begin position="1"/>
        <end position="69"/>
    </location>
</feature>
<dbReference type="AlphaFoldDB" id="A0A7X9SXN1"/>
<gene>
    <name evidence="4" type="ORF">HF852_10180</name>
</gene>
<dbReference type="Pfam" id="PF26527">
    <property type="entry name" value="DUF8176"/>
    <property type="match status" value="1"/>
</dbReference>
<name>A0A7X9SXN1_9CORY</name>
<dbReference type="Proteomes" id="UP000589552">
    <property type="component" value="Unassembled WGS sequence"/>
</dbReference>
<organism evidence="4 5">
    <name type="scientific">Corynebacterium xerosis</name>
    <dbReference type="NCBI Taxonomy" id="1725"/>
    <lineage>
        <taxon>Bacteria</taxon>
        <taxon>Bacillati</taxon>
        <taxon>Actinomycetota</taxon>
        <taxon>Actinomycetes</taxon>
        <taxon>Mycobacteriales</taxon>
        <taxon>Corynebacteriaceae</taxon>
        <taxon>Corynebacterium</taxon>
    </lineage>
</organism>